<dbReference type="EMBL" id="KZ060877">
    <property type="protein sequence ID" value="PIO11697.1"/>
    <property type="molecule type" value="Genomic_DNA"/>
</dbReference>
<keyword evidence="3" id="KW-1185">Reference proteome</keyword>
<feature type="signal peptide" evidence="1">
    <location>
        <begin position="1"/>
        <end position="19"/>
    </location>
</feature>
<proteinExistence type="predicted"/>
<evidence type="ECO:0000313" key="2">
    <source>
        <dbReference type="EMBL" id="PIO11697.1"/>
    </source>
</evidence>
<accession>A0A2G9Q7W6</accession>
<sequence length="166" mass="18108">TQYSAAIVQLLLQFWWCTQYTIQCSVVLHIHHIRKGHQGEADAHRPLKDSKLPLCLQSTVGVGHACHFFSAAGRVIEPEHAEELVEWITKPSSSSVTQPQSSLPSNAAAKAAYFTGSLSTVTPSIAQPSCTKSPNYSTTLSGTCCWGMRSNLKAPMLVLRLRKGVM</sequence>
<evidence type="ECO:0000313" key="3">
    <source>
        <dbReference type="Proteomes" id="UP000228934"/>
    </source>
</evidence>
<keyword evidence="1" id="KW-0732">Signal</keyword>
<dbReference type="AlphaFoldDB" id="A0A2G9Q7W6"/>
<name>A0A2G9Q7W6_AQUCT</name>
<dbReference type="Proteomes" id="UP000228934">
    <property type="component" value="Unassembled WGS sequence"/>
</dbReference>
<feature type="chain" id="PRO_5013567354" evidence="1">
    <location>
        <begin position="20"/>
        <end position="166"/>
    </location>
</feature>
<feature type="non-terminal residue" evidence="2">
    <location>
        <position position="1"/>
    </location>
</feature>
<gene>
    <name evidence="2" type="ORF">AB205_0039750</name>
</gene>
<reference evidence="3" key="1">
    <citation type="journal article" date="2017" name="Nat. Commun.">
        <title>The North American bullfrog draft genome provides insight into hormonal regulation of long noncoding RNA.</title>
        <authorList>
            <person name="Hammond S.A."/>
            <person name="Warren R.L."/>
            <person name="Vandervalk B.P."/>
            <person name="Kucuk E."/>
            <person name="Khan H."/>
            <person name="Gibb E.A."/>
            <person name="Pandoh P."/>
            <person name="Kirk H."/>
            <person name="Zhao Y."/>
            <person name="Jones M."/>
            <person name="Mungall A.J."/>
            <person name="Coope R."/>
            <person name="Pleasance S."/>
            <person name="Moore R.A."/>
            <person name="Holt R.A."/>
            <person name="Round J.M."/>
            <person name="Ohora S."/>
            <person name="Walle B.V."/>
            <person name="Veldhoen N."/>
            <person name="Helbing C.C."/>
            <person name="Birol I."/>
        </authorList>
    </citation>
    <scope>NUCLEOTIDE SEQUENCE [LARGE SCALE GENOMIC DNA]</scope>
</reference>
<protein>
    <submittedName>
        <fullName evidence="2">Uncharacterized protein</fullName>
    </submittedName>
</protein>
<evidence type="ECO:0000256" key="1">
    <source>
        <dbReference type="SAM" id="SignalP"/>
    </source>
</evidence>
<organism evidence="2 3">
    <name type="scientific">Aquarana catesbeiana</name>
    <name type="common">American bullfrog</name>
    <name type="synonym">Rana catesbeiana</name>
    <dbReference type="NCBI Taxonomy" id="8400"/>
    <lineage>
        <taxon>Eukaryota</taxon>
        <taxon>Metazoa</taxon>
        <taxon>Chordata</taxon>
        <taxon>Craniata</taxon>
        <taxon>Vertebrata</taxon>
        <taxon>Euteleostomi</taxon>
        <taxon>Amphibia</taxon>
        <taxon>Batrachia</taxon>
        <taxon>Anura</taxon>
        <taxon>Neobatrachia</taxon>
        <taxon>Ranoidea</taxon>
        <taxon>Ranidae</taxon>
        <taxon>Aquarana</taxon>
    </lineage>
</organism>